<dbReference type="EMBL" id="FOSK01000009">
    <property type="protein sequence ID" value="SFK82093.1"/>
    <property type="molecule type" value="Genomic_DNA"/>
</dbReference>
<accession>A0A1I4CMX1</accession>
<keyword evidence="2" id="KW-1185">Reference proteome</keyword>
<dbReference type="RefSeq" id="WP_093521515.1">
    <property type="nucleotide sequence ID" value="NZ_FOSK01000009.1"/>
</dbReference>
<organism evidence="1 2">
    <name type="scientific">Pseudovibrio ascidiaceicola</name>
    <dbReference type="NCBI Taxonomy" id="285279"/>
    <lineage>
        <taxon>Bacteria</taxon>
        <taxon>Pseudomonadati</taxon>
        <taxon>Pseudomonadota</taxon>
        <taxon>Alphaproteobacteria</taxon>
        <taxon>Hyphomicrobiales</taxon>
        <taxon>Stappiaceae</taxon>
        <taxon>Pseudovibrio</taxon>
    </lineage>
</organism>
<name>A0A1I4CMX1_9HYPH</name>
<protein>
    <recommendedName>
        <fullName evidence="3">RiboL-PSP-HEPN domain-containing protein</fullName>
    </recommendedName>
</protein>
<gene>
    <name evidence="1" type="ORF">SAMN04488518_109240</name>
</gene>
<evidence type="ECO:0000313" key="1">
    <source>
        <dbReference type="EMBL" id="SFK82093.1"/>
    </source>
</evidence>
<dbReference type="Proteomes" id="UP000199598">
    <property type="component" value="Unassembled WGS sequence"/>
</dbReference>
<reference evidence="1 2" key="1">
    <citation type="submission" date="2016-10" db="EMBL/GenBank/DDBJ databases">
        <authorList>
            <person name="Varghese N."/>
            <person name="Submissions S."/>
        </authorList>
    </citation>
    <scope>NUCLEOTIDE SEQUENCE [LARGE SCALE GENOMIC DNA]</scope>
    <source>
        <strain evidence="1 2">DSM 16392</strain>
    </source>
</reference>
<evidence type="ECO:0008006" key="3">
    <source>
        <dbReference type="Google" id="ProtNLM"/>
    </source>
</evidence>
<evidence type="ECO:0000313" key="2">
    <source>
        <dbReference type="Proteomes" id="UP000199598"/>
    </source>
</evidence>
<comment type="caution">
    <text evidence="1">The sequence shown here is derived from an EMBL/GenBank/DDBJ whole genome shotgun (WGS) entry which is preliminary data.</text>
</comment>
<proteinExistence type="predicted"/>
<sequence length="140" mass="16034">MSDFIVGSAEHLFSAVVIPQYQEFLKNNADIKAAVCTIILSYHLYEWVNGQSFNKDDFLKQYPENNVLAEYFDYSRKITNGVKHGNPKIKTKTQIGFSSAFSSAFARPLNVVTDEDETVSVDELLKVIIEYWKQQMRLIA</sequence>